<reference evidence="3 4" key="1">
    <citation type="submission" date="2024-02" db="EMBL/GenBank/DDBJ databases">
        <title>Chromosome-scale genome assembly of the rough periwinkle Littorina saxatilis.</title>
        <authorList>
            <person name="De Jode A."/>
            <person name="Faria R."/>
            <person name="Formenti G."/>
            <person name="Sims Y."/>
            <person name="Smith T.P."/>
            <person name="Tracey A."/>
            <person name="Wood J.M.D."/>
            <person name="Zagrodzka Z.B."/>
            <person name="Johannesson K."/>
            <person name="Butlin R.K."/>
            <person name="Leder E.H."/>
        </authorList>
    </citation>
    <scope>NUCLEOTIDE SEQUENCE [LARGE SCALE GENOMIC DNA]</scope>
    <source>
        <strain evidence="3">Snail1</strain>
        <tissue evidence="3">Muscle</tissue>
    </source>
</reference>
<protein>
    <recommendedName>
        <fullName evidence="5">Transmembrane protein</fullName>
    </recommendedName>
</protein>
<evidence type="ECO:0000313" key="3">
    <source>
        <dbReference type="EMBL" id="KAK7111275.1"/>
    </source>
</evidence>
<keyword evidence="4" id="KW-1185">Reference proteome</keyword>
<dbReference type="EMBL" id="JBAMIC010000002">
    <property type="protein sequence ID" value="KAK7111275.1"/>
    <property type="molecule type" value="Genomic_DNA"/>
</dbReference>
<evidence type="ECO:0008006" key="5">
    <source>
        <dbReference type="Google" id="ProtNLM"/>
    </source>
</evidence>
<organism evidence="3 4">
    <name type="scientific">Littorina saxatilis</name>
    <dbReference type="NCBI Taxonomy" id="31220"/>
    <lineage>
        <taxon>Eukaryota</taxon>
        <taxon>Metazoa</taxon>
        <taxon>Spiralia</taxon>
        <taxon>Lophotrochozoa</taxon>
        <taxon>Mollusca</taxon>
        <taxon>Gastropoda</taxon>
        <taxon>Caenogastropoda</taxon>
        <taxon>Littorinimorpha</taxon>
        <taxon>Littorinoidea</taxon>
        <taxon>Littorinidae</taxon>
        <taxon>Littorina</taxon>
    </lineage>
</organism>
<gene>
    <name evidence="3" type="ORF">V1264_010936</name>
</gene>
<sequence length="383" mass="40451">MQHQQHPPQHAAGNMATSNQHTNAGCRPIPKFCRLPARHFLFKMAHGGLFVTLVLFLLGVFGPAWRSRDGLWTRCACPYPYCPHSFCGNSPYINAVRACEVLALLSLLACVCVALYQEVLKTPPPPDTKAVEILAGLAGVLGIAGVAVFGAWFEKYNWTMSSSVRSLGYVSWSAGVTGLASVLVLLCSVLIGCSRVRHASRTAAVMAARGIYILPAGVVYVPPAPAGQAACPNSQAGYPESRGTYPDTAETMQSGVHTGYPATPHNMQAGSYPGTPKQEMQGTCQPPASLDQGGIYPDLATYYATHLPPAALVNRPMTSQIATAPPASEIPVEGASTSSNPCSPTKRSTSIAPSSLPVCYVVNEGKTIPVYDQIPEVIVTAAP</sequence>
<keyword evidence="2" id="KW-0812">Transmembrane</keyword>
<keyword evidence="2" id="KW-0472">Membrane</keyword>
<evidence type="ECO:0000256" key="1">
    <source>
        <dbReference type="SAM" id="MobiDB-lite"/>
    </source>
</evidence>
<evidence type="ECO:0000256" key="2">
    <source>
        <dbReference type="SAM" id="Phobius"/>
    </source>
</evidence>
<keyword evidence="2" id="KW-1133">Transmembrane helix</keyword>
<feature type="region of interest" description="Disordered" evidence="1">
    <location>
        <begin position="325"/>
        <end position="348"/>
    </location>
</feature>
<comment type="caution">
    <text evidence="3">The sequence shown here is derived from an EMBL/GenBank/DDBJ whole genome shotgun (WGS) entry which is preliminary data.</text>
</comment>
<feature type="transmembrane region" description="Helical" evidence="2">
    <location>
        <begin position="101"/>
        <end position="119"/>
    </location>
</feature>
<feature type="compositionally biased region" description="Low complexity" evidence="1">
    <location>
        <begin position="1"/>
        <end position="10"/>
    </location>
</feature>
<feature type="transmembrane region" description="Helical" evidence="2">
    <location>
        <begin position="172"/>
        <end position="193"/>
    </location>
</feature>
<dbReference type="AlphaFoldDB" id="A0AAN9GLP1"/>
<proteinExistence type="predicted"/>
<feature type="transmembrane region" description="Helical" evidence="2">
    <location>
        <begin position="131"/>
        <end position="152"/>
    </location>
</feature>
<feature type="transmembrane region" description="Helical" evidence="2">
    <location>
        <begin position="40"/>
        <end position="62"/>
    </location>
</feature>
<name>A0AAN9GLP1_9CAEN</name>
<dbReference type="Proteomes" id="UP001374579">
    <property type="component" value="Unassembled WGS sequence"/>
</dbReference>
<evidence type="ECO:0000313" key="4">
    <source>
        <dbReference type="Proteomes" id="UP001374579"/>
    </source>
</evidence>
<feature type="compositionally biased region" description="Polar residues" evidence="1">
    <location>
        <begin position="335"/>
        <end position="348"/>
    </location>
</feature>
<accession>A0AAN9GLP1</accession>
<feature type="region of interest" description="Disordered" evidence="1">
    <location>
        <begin position="1"/>
        <end position="21"/>
    </location>
</feature>